<accession>A0ABR0HEC6</accession>
<feature type="signal peptide" evidence="1">
    <location>
        <begin position="1"/>
        <end position="23"/>
    </location>
</feature>
<evidence type="ECO:0000313" key="2">
    <source>
        <dbReference type="EMBL" id="KAK4666418.1"/>
    </source>
</evidence>
<dbReference type="RefSeq" id="XP_062766384.1">
    <property type="nucleotide sequence ID" value="XM_062905698.1"/>
</dbReference>
<dbReference type="GeneID" id="87925723"/>
<proteinExistence type="predicted"/>
<evidence type="ECO:0000313" key="3">
    <source>
        <dbReference type="Proteomes" id="UP001326199"/>
    </source>
</evidence>
<feature type="chain" id="PRO_5045086908" description="Secreted protein" evidence="1">
    <location>
        <begin position="24"/>
        <end position="65"/>
    </location>
</feature>
<comment type="caution">
    <text evidence="2">The sequence shown here is derived from an EMBL/GenBank/DDBJ whole genome shotgun (WGS) entry which is preliminary data.</text>
</comment>
<dbReference type="Proteomes" id="UP001326199">
    <property type="component" value="Unassembled WGS sequence"/>
</dbReference>
<keyword evidence="1" id="KW-0732">Signal</keyword>
<sequence>MFQTFKSIMILFGLAAPYRWANAQCSSFRRKRKGGRTASGFRDMTSGQLWSRSTVNQRANSFGYH</sequence>
<reference evidence="2 3" key="1">
    <citation type="journal article" date="2023" name="bioRxiv">
        <title>High-quality genome assemblies of four members of thePodospora anserinaspecies complex.</title>
        <authorList>
            <person name="Ament-Velasquez S.L."/>
            <person name="Vogan A.A."/>
            <person name="Wallerman O."/>
            <person name="Hartmann F."/>
            <person name="Gautier V."/>
            <person name="Silar P."/>
            <person name="Giraud T."/>
            <person name="Johannesson H."/>
        </authorList>
    </citation>
    <scope>NUCLEOTIDE SEQUENCE [LARGE SCALE GENOMIC DNA]</scope>
    <source>
        <strain evidence="2 3">CBS 411.78</strain>
    </source>
</reference>
<evidence type="ECO:0008006" key="4">
    <source>
        <dbReference type="Google" id="ProtNLM"/>
    </source>
</evidence>
<name>A0ABR0HEC6_9PEZI</name>
<gene>
    <name evidence="2" type="ORF">QC763_0046730</name>
</gene>
<protein>
    <recommendedName>
        <fullName evidence="4">Secreted protein</fullName>
    </recommendedName>
</protein>
<organism evidence="2 3">
    <name type="scientific">Podospora pseudopauciseta</name>
    <dbReference type="NCBI Taxonomy" id="2093780"/>
    <lineage>
        <taxon>Eukaryota</taxon>
        <taxon>Fungi</taxon>
        <taxon>Dikarya</taxon>
        <taxon>Ascomycota</taxon>
        <taxon>Pezizomycotina</taxon>
        <taxon>Sordariomycetes</taxon>
        <taxon>Sordariomycetidae</taxon>
        <taxon>Sordariales</taxon>
        <taxon>Podosporaceae</taxon>
        <taxon>Podospora</taxon>
    </lineage>
</organism>
<dbReference type="EMBL" id="JAFFHB010000004">
    <property type="protein sequence ID" value="KAK4666418.1"/>
    <property type="molecule type" value="Genomic_DNA"/>
</dbReference>
<evidence type="ECO:0000256" key="1">
    <source>
        <dbReference type="SAM" id="SignalP"/>
    </source>
</evidence>
<keyword evidence="3" id="KW-1185">Reference proteome</keyword>